<dbReference type="EMBL" id="LQPC01000026">
    <property type="protein sequence ID" value="ORV89512.1"/>
    <property type="molecule type" value="Genomic_DNA"/>
</dbReference>
<dbReference type="Proteomes" id="UP000193622">
    <property type="component" value="Unassembled WGS sequence"/>
</dbReference>
<dbReference type="SUPFAM" id="SSF52172">
    <property type="entry name" value="CheY-like"/>
    <property type="match status" value="1"/>
</dbReference>
<protein>
    <submittedName>
        <fullName evidence="7">Histidine kinase</fullName>
    </submittedName>
</protein>
<gene>
    <name evidence="7" type="ORF">AWC12_08790</name>
</gene>
<dbReference type="Gene3D" id="1.10.10.10">
    <property type="entry name" value="Winged helix-like DNA-binding domain superfamily/Winged helix DNA-binding domain"/>
    <property type="match status" value="1"/>
</dbReference>
<keyword evidence="4" id="KW-0804">Transcription</keyword>
<dbReference type="InterPro" id="IPR036388">
    <property type="entry name" value="WH-like_DNA-bd_sf"/>
</dbReference>
<dbReference type="AlphaFoldDB" id="A0A1X1WSL5"/>
<dbReference type="RefSeq" id="WP_085173470.1">
    <property type="nucleotide sequence ID" value="NZ_LQPC01000026.1"/>
</dbReference>
<keyword evidence="3" id="KW-0805">Transcription regulation</keyword>
<sequence length="266" mass="28411">MADFDAQPGRAPQPDLSVAQRDADETDLRAGLAGVASLVAGVRPTAELLSDVADFAVHAVPGADGVSVAVLAVRPAGTDVELRSTTADFVTEIDRVQYQELREGPSLTCMQSARVVVSGSLGSDVRWTHFGGSVARMSVHSALSLPLIVDNAVHGVLSAYAFTRDAFGDHAVELATRFAAPAAVSLYNAQLLAFARDRTEQLQRALDSRAVIDQAIGIIRSRSGVTAEEAFDRLRRRSQSDNVKLVVVAEHLVDEAVRRARARKSQ</sequence>
<evidence type="ECO:0000313" key="7">
    <source>
        <dbReference type="EMBL" id="ORV89512.1"/>
    </source>
</evidence>
<dbReference type="InterPro" id="IPR029016">
    <property type="entry name" value="GAF-like_dom_sf"/>
</dbReference>
<dbReference type="SMART" id="SM01012">
    <property type="entry name" value="ANTAR"/>
    <property type="match status" value="1"/>
</dbReference>
<dbReference type="GO" id="GO:0003723">
    <property type="term" value="F:RNA binding"/>
    <property type="evidence" value="ECO:0007669"/>
    <property type="project" value="InterPro"/>
</dbReference>
<dbReference type="InterPro" id="IPR012074">
    <property type="entry name" value="GAF_ANTAR"/>
</dbReference>
<feature type="domain" description="ANTAR" evidence="6">
    <location>
        <begin position="192"/>
        <end position="253"/>
    </location>
</feature>
<reference evidence="7 8" key="1">
    <citation type="submission" date="2016-01" db="EMBL/GenBank/DDBJ databases">
        <title>The new phylogeny of the genus Mycobacterium.</title>
        <authorList>
            <person name="Tarcisio F."/>
            <person name="Conor M."/>
            <person name="Antonella G."/>
            <person name="Elisabetta G."/>
            <person name="Giulia F.S."/>
            <person name="Sara T."/>
            <person name="Anna F."/>
            <person name="Clotilde B."/>
            <person name="Roberto B."/>
            <person name="Veronica D.S."/>
            <person name="Fabio R."/>
            <person name="Monica P."/>
            <person name="Olivier J."/>
            <person name="Enrico T."/>
            <person name="Nicola S."/>
        </authorList>
    </citation>
    <scope>NUCLEOTIDE SEQUENCE [LARGE SCALE GENOMIC DNA]</scope>
    <source>
        <strain evidence="7 8">DSM 45541</strain>
    </source>
</reference>
<organism evidence="7 8">
    <name type="scientific">Mycolicibacterium iranicum</name>
    <name type="common">Mycobacterium iranicum</name>
    <dbReference type="NCBI Taxonomy" id="912594"/>
    <lineage>
        <taxon>Bacteria</taxon>
        <taxon>Bacillati</taxon>
        <taxon>Actinomycetota</taxon>
        <taxon>Actinomycetes</taxon>
        <taxon>Mycobacteriales</taxon>
        <taxon>Mycobacteriaceae</taxon>
        <taxon>Mycolicibacterium</taxon>
    </lineage>
</organism>
<proteinExistence type="predicted"/>
<dbReference type="InterPro" id="IPR003018">
    <property type="entry name" value="GAF"/>
</dbReference>
<evidence type="ECO:0000313" key="8">
    <source>
        <dbReference type="Proteomes" id="UP000193622"/>
    </source>
</evidence>
<dbReference type="Gene3D" id="3.30.450.40">
    <property type="match status" value="1"/>
</dbReference>
<dbReference type="InterPro" id="IPR011006">
    <property type="entry name" value="CheY-like_superfamily"/>
</dbReference>
<comment type="caution">
    <text evidence="7">The sequence shown here is derived from an EMBL/GenBank/DDBJ whole genome shotgun (WGS) entry which is preliminary data.</text>
</comment>
<name>A0A1X1WSL5_MYCIR</name>
<dbReference type="InterPro" id="IPR005561">
    <property type="entry name" value="ANTAR"/>
</dbReference>
<evidence type="ECO:0000256" key="2">
    <source>
        <dbReference type="ARBA" id="ARBA00022777"/>
    </source>
</evidence>
<keyword evidence="2 7" id="KW-0418">Kinase</keyword>
<dbReference type="GO" id="GO:0016301">
    <property type="term" value="F:kinase activity"/>
    <property type="evidence" value="ECO:0007669"/>
    <property type="project" value="UniProtKB-KW"/>
</dbReference>
<evidence type="ECO:0000256" key="3">
    <source>
        <dbReference type="ARBA" id="ARBA00023015"/>
    </source>
</evidence>
<dbReference type="SUPFAM" id="SSF55781">
    <property type="entry name" value="GAF domain-like"/>
    <property type="match status" value="1"/>
</dbReference>
<accession>A0A1X1WSL5</accession>
<evidence type="ECO:0000259" key="6">
    <source>
        <dbReference type="PROSITE" id="PS50921"/>
    </source>
</evidence>
<evidence type="ECO:0000256" key="5">
    <source>
        <dbReference type="SAM" id="MobiDB-lite"/>
    </source>
</evidence>
<keyword evidence="1" id="KW-0808">Transferase</keyword>
<evidence type="ECO:0000256" key="1">
    <source>
        <dbReference type="ARBA" id="ARBA00022679"/>
    </source>
</evidence>
<feature type="region of interest" description="Disordered" evidence="5">
    <location>
        <begin position="1"/>
        <end position="23"/>
    </location>
</feature>
<dbReference type="PIRSF" id="PIRSF036625">
    <property type="entry name" value="GAF_ANTAR"/>
    <property type="match status" value="1"/>
</dbReference>
<dbReference type="Pfam" id="PF13185">
    <property type="entry name" value="GAF_2"/>
    <property type="match status" value="1"/>
</dbReference>
<dbReference type="Pfam" id="PF03861">
    <property type="entry name" value="ANTAR"/>
    <property type="match status" value="1"/>
</dbReference>
<dbReference type="PROSITE" id="PS50921">
    <property type="entry name" value="ANTAR"/>
    <property type="match status" value="1"/>
</dbReference>
<evidence type="ECO:0000256" key="4">
    <source>
        <dbReference type="ARBA" id="ARBA00023163"/>
    </source>
</evidence>